<protein>
    <submittedName>
        <fullName evidence="1">Uncharacterized protein</fullName>
    </submittedName>
</protein>
<evidence type="ECO:0000313" key="2">
    <source>
        <dbReference type="Proteomes" id="UP000824890"/>
    </source>
</evidence>
<dbReference type="Proteomes" id="UP000824890">
    <property type="component" value="Unassembled WGS sequence"/>
</dbReference>
<comment type="caution">
    <text evidence="1">The sequence shown here is derived from an EMBL/GenBank/DDBJ whole genome shotgun (WGS) entry which is preliminary data.</text>
</comment>
<keyword evidence="2" id="KW-1185">Reference proteome</keyword>
<reference evidence="1 2" key="1">
    <citation type="submission" date="2021-05" db="EMBL/GenBank/DDBJ databases">
        <title>Genome Assembly of Synthetic Allotetraploid Brassica napus Reveals Homoeologous Exchanges between Subgenomes.</title>
        <authorList>
            <person name="Davis J.T."/>
        </authorList>
    </citation>
    <scope>NUCLEOTIDE SEQUENCE [LARGE SCALE GENOMIC DNA]</scope>
    <source>
        <strain evidence="2">cv. Da-Ae</strain>
        <tissue evidence="1">Seedling</tissue>
    </source>
</reference>
<evidence type="ECO:0000313" key="1">
    <source>
        <dbReference type="EMBL" id="KAH0936332.1"/>
    </source>
</evidence>
<name>A0ABQ8E3Y6_BRANA</name>
<accession>A0ABQ8E3Y6</accession>
<sequence length="67" mass="7602">SHLAVPENLRPPLCEEEAVRICKRVKRIHDPVKFVVPYEVFEAESPIPPDKNMELSSYGGDKISNLL</sequence>
<feature type="non-terminal residue" evidence="1">
    <location>
        <position position="1"/>
    </location>
</feature>
<organism evidence="1 2">
    <name type="scientific">Brassica napus</name>
    <name type="common">Rape</name>
    <dbReference type="NCBI Taxonomy" id="3708"/>
    <lineage>
        <taxon>Eukaryota</taxon>
        <taxon>Viridiplantae</taxon>
        <taxon>Streptophyta</taxon>
        <taxon>Embryophyta</taxon>
        <taxon>Tracheophyta</taxon>
        <taxon>Spermatophyta</taxon>
        <taxon>Magnoliopsida</taxon>
        <taxon>eudicotyledons</taxon>
        <taxon>Gunneridae</taxon>
        <taxon>Pentapetalae</taxon>
        <taxon>rosids</taxon>
        <taxon>malvids</taxon>
        <taxon>Brassicales</taxon>
        <taxon>Brassicaceae</taxon>
        <taxon>Brassiceae</taxon>
        <taxon>Brassica</taxon>
    </lineage>
</organism>
<dbReference type="EMBL" id="JAGKQM010000003">
    <property type="protein sequence ID" value="KAH0936332.1"/>
    <property type="molecule type" value="Genomic_DNA"/>
</dbReference>
<gene>
    <name evidence="1" type="ORF">HID58_013449</name>
</gene>
<proteinExistence type="predicted"/>